<organism evidence="1 2">
    <name type="scientific">Rotaria magnacalcarata</name>
    <dbReference type="NCBI Taxonomy" id="392030"/>
    <lineage>
        <taxon>Eukaryota</taxon>
        <taxon>Metazoa</taxon>
        <taxon>Spiralia</taxon>
        <taxon>Gnathifera</taxon>
        <taxon>Rotifera</taxon>
        <taxon>Eurotatoria</taxon>
        <taxon>Bdelloidea</taxon>
        <taxon>Philodinida</taxon>
        <taxon>Philodinidae</taxon>
        <taxon>Rotaria</taxon>
    </lineage>
</organism>
<proteinExistence type="predicted"/>
<accession>A0A8S3CKB9</accession>
<dbReference type="AlphaFoldDB" id="A0A8S3CKB9"/>
<dbReference type="InterPro" id="IPR052481">
    <property type="entry name" value="DZAN1"/>
</dbReference>
<evidence type="ECO:0000313" key="1">
    <source>
        <dbReference type="EMBL" id="CAF4922052.1"/>
    </source>
</evidence>
<gene>
    <name evidence="1" type="ORF">BYL167_LOCUS52992</name>
</gene>
<feature type="non-terminal residue" evidence="1">
    <location>
        <position position="1"/>
    </location>
</feature>
<dbReference type="Proteomes" id="UP000681967">
    <property type="component" value="Unassembled WGS sequence"/>
</dbReference>
<dbReference type="PANTHER" id="PTHR16058">
    <property type="entry name" value="DOUBLE ZINC RIBBON AND ANKYRIN REPEAT-CONTAINING PROTEIN 1"/>
    <property type="match status" value="1"/>
</dbReference>
<dbReference type="GO" id="GO:0042462">
    <property type="term" value="P:eye photoreceptor cell development"/>
    <property type="evidence" value="ECO:0007669"/>
    <property type="project" value="TreeGrafter"/>
</dbReference>
<reference evidence="1" key="1">
    <citation type="submission" date="2021-02" db="EMBL/GenBank/DDBJ databases">
        <authorList>
            <person name="Nowell W R."/>
        </authorList>
    </citation>
    <scope>NUCLEOTIDE SEQUENCE</scope>
</reference>
<sequence length="64" mass="7372">EQELKEYRPVLTSTSPGKGYWRQQLDHVAAHLRAYAVNQPDFQALIGKISLLLKWFSIEIIVGF</sequence>
<protein>
    <submittedName>
        <fullName evidence="1">Uncharacterized protein</fullName>
    </submittedName>
</protein>
<dbReference type="PANTHER" id="PTHR16058:SF4">
    <property type="entry name" value="DOUBLE ZINC RIBBON AND ANKYRIN REPEAT-CONTAINING PROTEIN 1"/>
    <property type="match status" value="1"/>
</dbReference>
<dbReference type="EMBL" id="CAJOBH010174853">
    <property type="protein sequence ID" value="CAF4922052.1"/>
    <property type="molecule type" value="Genomic_DNA"/>
</dbReference>
<comment type="caution">
    <text evidence="1">The sequence shown here is derived from an EMBL/GenBank/DDBJ whole genome shotgun (WGS) entry which is preliminary data.</text>
</comment>
<name>A0A8S3CKB9_9BILA</name>
<evidence type="ECO:0000313" key="2">
    <source>
        <dbReference type="Proteomes" id="UP000681967"/>
    </source>
</evidence>